<dbReference type="EMBL" id="CP038810">
    <property type="protein sequence ID" value="QBZ97345.1"/>
    <property type="molecule type" value="Genomic_DNA"/>
</dbReference>
<sequence length="158" mass="18161">MDTPVIIIGLVLIAIVVFPLYFVLRANQLDKNQIKTLFAQNSQDNKYQFELIATHNRKALGIDSKKKGLLFIDFNLKEPYVSFQDLKQSESCKVATSSPQGKSNVLKKVEWFFMSKKGIPQSNTVLFHDADNDYIVPVYAQEELKLAQQWQEVIQKHL</sequence>
<keyword evidence="1" id="KW-0472">Membrane</keyword>
<protein>
    <submittedName>
        <fullName evidence="2">Uncharacterized protein</fullName>
    </submittedName>
</protein>
<keyword evidence="1" id="KW-0812">Transmembrane</keyword>
<evidence type="ECO:0000313" key="3">
    <source>
        <dbReference type="Proteomes" id="UP000296862"/>
    </source>
</evidence>
<dbReference type="Proteomes" id="UP000296862">
    <property type="component" value="Chromosome"/>
</dbReference>
<accession>A0A4P7PS35</accession>
<dbReference type="AlphaFoldDB" id="A0A4P7PS35"/>
<keyword evidence="1" id="KW-1133">Transmembrane helix</keyword>
<dbReference type="OrthoDB" id="1352952at2"/>
<dbReference type="KEGG" id="fsn:GS03_00833"/>
<dbReference type="RefSeq" id="WP_136151310.1">
    <property type="nucleotide sequence ID" value="NZ_CP038810.1"/>
</dbReference>
<reference evidence="2 3" key="1">
    <citation type="submission" date="2019-04" db="EMBL/GenBank/DDBJ databases">
        <title>Flavobacterium sp. GS03.</title>
        <authorList>
            <person name="Kim H."/>
        </authorList>
    </citation>
    <scope>NUCLEOTIDE SEQUENCE [LARGE SCALE GENOMIC DNA]</scope>
    <source>
        <strain evidence="2 3">GS03</strain>
    </source>
</reference>
<evidence type="ECO:0000256" key="1">
    <source>
        <dbReference type="SAM" id="Phobius"/>
    </source>
</evidence>
<proteinExistence type="predicted"/>
<evidence type="ECO:0000313" key="2">
    <source>
        <dbReference type="EMBL" id="QBZ97345.1"/>
    </source>
</evidence>
<gene>
    <name evidence="2" type="ORF">GS03_00833</name>
</gene>
<name>A0A4P7PS35_9FLAO</name>
<feature type="transmembrane region" description="Helical" evidence="1">
    <location>
        <begin position="6"/>
        <end position="24"/>
    </location>
</feature>
<organism evidence="2 3">
    <name type="scientific">Flavobacterium sangjuense</name>
    <dbReference type="NCBI Taxonomy" id="2518177"/>
    <lineage>
        <taxon>Bacteria</taxon>
        <taxon>Pseudomonadati</taxon>
        <taxon>Bacteroidota</taxon>
        <taxon>Flavobacteriia</taxon>
        <taxon>Flavobacteriales</taxon>
        <taxon>Flavobacteriaceae</taxon>
        <taxon>Flavobacterium</taxon>
    </lineage>
</organism>
<keyword evidence="3" id="KW-1185">Reference proteome</keyword>